<dbReference type="AlphaFoldDB" id="A0A098QW25"/>
<accession>A0A098QW25</accession>
<comment type="caution">
    <text evidence="1">The sequence shown here is derived from an EMBL/GenBank/DDBJ whole genome shotgun (WGS) entry which is preliminary data.</text>
</comment>
<proteinExistence type="predicted"/>
<protein>
    <submittedName>
        <fullName evidence="1">Uncharacterized protein</fullName>
    </submittedName>
</protein>
<reference evidence="1 2" key="1">
    <citation type="submission" date="2014-05" db="EMBL/GenBank/DDBJ databases">
        <title>De novo Genome Sequence of Spirocheata sp.</title>
        <authorList>
            <person name="Shivani Y."/>
            <person name="Subhash Y."/>
            <person name="Tushar L."/>
            <person name="Sasikala C."/>
            <person name="Ramana C.V."/>
        </authorList>
    </citation>
    <scope>NUCLEOTIDE SEQUENCE [LARGE SCALE GENOMIC DNA]</scope>
    <source>
        <strain evidence="1 2">JC230</strain>
    </source>
</reference>
<keyword evidence="2" id="KW-1185">Reference proteome</keyword>
<dbReference type="EMBL" id="JNUP01000064">
    <property type="protein sequence ID" value="KGE71874.1"/>
    <property type="molecule type" value="Genomic_DNA"/>
</dbReference>
<evidence type="ECO:0000313" key="2">
    <source>
        <dbReference type="Proteomes" id="UP000029692"/>
    </source>
</evidence>
<gene>
    <name evidence="1" type="ORF">DC28_08615</name>
</gene>
<organism evidence="1 2">
    <name type="scientific">Spirochaeta lutea</name>
    <dbReference type="NCBI Taxonomy" id="1480694"/>
    <lineage>
        <taxon>Bacteria</taxon>
        <taxon>Pseudomonadati</taxon>
        <taxon>Spirochaetota</taxon>
        <taxon>Spirochaetia</taxon>
        <taxon>Spirochaetales</taxon>
        <taxon>Spirochaetaceae</taxon>
        <taxon>Spirochaeta</taxon>
    </lineage>
</organism>
<name>A0A098QW25_9SPIO</name>
<evidence type="ECO:0000313" key="1">
    <source>
        <dbReference type="EMBL" id="KGE71874.1"/>
    </source>
</evidence>
<sequence>MQWRPWRHYSKTGSRSSRLPGASRFLGLWFLLWILGEFPLAAQSTGPVYLPRPEDPLGLHARFGLSQDDQAYVESLLLGGQTVRLTWRLYSLPGDSLIGVWDRKLSYDPFEEQYLVKNGDTLLYNAPALSDALRHFTDRSFLRVGVPGDYRIRVTFERYVLDPALWILSVLIPGRVEVFDQVITLGDTDGTEQ</sequence>
<dbReference type="Proteomes" id="UP000029692">
    <property type="component" value="Unassembled WGS sequence"/>
</dbReference>